<accession>A0A484HKY3</accession>
<comment type="similarity">
    <text evidence="1">Belongs to the NodU/CmcH family.</text>
</comment>
<dbReference type="AlphaFoldDB" id="A0A484HKY3"/>
<dbReference type="PANTHER" id="PTHR34847:SF1">
    <property type="entry name" value="NODULATION PROTEIN U"/>
    <property type="match status" value="1"/>
</dbReference>
<dbReference type="PANTHER" id="PTHR34847">
    <property type="entry name" value="NODULATION PROTEIN U"/>
    <property type="match status" value="1"/>
</dbReference>
<dbReference type="CDD" id="cd24098">
    <property type="entry name" value="ASKHA_NBD_TobZ_N"/>
    <property type="match status" value="1"/>
</dbReference>
<sequence length="561" mass="63034">MIILGVTHPISENNGACLLVNGRLVAMAEEERFIRIKFAPRIFPEQAIKFCLRHAGITLEDIDYIAVGFDGIFKSVIPNFTGQPLFFGILAAGYFSARVTANMFRMPGYVYRKSHDFVNHHISHANAAFYCSGFDHANIISLDGSGGRNAGFIGYGEGEKIGIFHEISNSDSWGHMYSNITRLLGFKPHADEYKVMGLASFGSPDPRGLPFIDWEKQIPRINRSEYRKYSKWARSVIDPGNPMGKNSQDIAATTQASFEKSVFRMLEWVVEKNKSRNLCVSGGSALNCSMNGKLSASGLIDDIYIHPASWDSGTALGGAIQVYIDKKGKTPDVGFAHPYWGPEYSDKEVESAILKFKTARYRYVENICEETAKILSENKIVGWFQGRMEVGPRALGNRSILGNPQFPEMKDAINLKVKGREPWRPFAPAILEEYAHHYLENHRDSPYMALTFKINPSKISDIISATHVDGTARPQTVSKAGNPMFWRLIDEFRKRAGVPALLNTSFNLSDEPIVCRPEEALRTFYRCGMDCLVMGRYIVEKTEEDYKVDSIPPKYGERRGR</sequence>
<feature type="domain" description="Carbamoyltransferase C-terminal" evidence="3">
    <location>
        <begin position="372"/>
        <end position="541"/>
    </location>
</feature>
<dbReference type="GO" id="GO:0003824">
    <property type="term" value="F:catalytic activity"/>
    <property type="evidence" value="ECO:0007669"/>
    <property type="project" value="InterPro"/>
</dbReference>
<dbReference type="InterPro" id="IPR031730">
    <property type="entry name" value="Carbam_trans_C"/>
</dbReference>
<evidence type="ECO:0000313" key="4">
    <source>
        <dbReference type="EMBL" id="VEN73919.1"/>
    </source>
</evidence>
<dbReference type="InterPro" id="IPR051338">
    <property type="entry name" value="NodU/CmcH_Carbamoyltrnsfr"/>
</dbReference>
<protein>
    <recommendedName>
        <fullName evidence="5">Carbamoyltransferase</fullName>
    </recommendedName>
</protein>
<evidence type="ECO:0000259" key="3">
    <source>
        <dbReference type="Pfam" id="PF16861"/>
    </source>
</evidence>
<dbReference type="Gene3D" id="3.90.870.20">
    <property type="entry name" value="Carbamoyltransferase, C-terminal domain"/>
    <property type="match status" value="1"/>
</dbReference>
<dbReference type="SUPFAM" id="SSF53067">
    <property type="entry name" value="Actin-like ATPase domain"/>
    <property type="match status" value="1"/>
</dbReference>
<dbReference type="InterPro" id="IPR003696">
    <property type="entry name" value="Carbtransf_dom"/>
</dbReference>
<dbReference type="InterPro" id="IPR043129">
    <property type="entry name" value="ATPase_NBD"/>
</dbReference>
<dbReference type="Pfam" id="PF16861">
    <property type="entry name" value="Carbam_trans_C"/>
    <property type="match status" value="1"/>
</dbReference>
<evidence type="ECO:0000256" key="1">
    <source>
        <dbReference type="ARBA" id="ARBA00006129"/>
    </source>
</evidence>
<proteinExistence type="inferred from homology"/>
<feature type="domain" description="Carbamoyltransferase" evidence="2">
    <location>
        <begin position="111"/>
        <end position="320"/>
    </location>
</feature>
<gene>
    <name evidence="4" type="ORF">EPICR_20390</name>
</gene>
<dbReference type="Gene3D" id="3.30.420.40">
    <property type="match status" value="2"/>
</dbReference>
<evidence type="ECO:0000259" key="2">
    <source>
        <dbReference type="Pfam" id="PF02543"/>
    </source>
</evidence>
<dbReference type="EMBL" id="CAACVI010000012">
    <property type="protein sequence ID" value="VEN73919.1"/>
    <property type="molecule type" value="Genomic_DNA"/>
</dbReference>
<evidence type="ECO:0008006" key="5">
    <source>
        <dbReference type="Google" id="ProtNLM"/>
    </source>
</evidence>
<reference evidence="4" key="1">
    <citation type="submission" date="2019-01" db="EMBL/GenBank/DDBJ databases">
        <authorList>
            <consortium name="Genoscope - CEA"/>
            <person name="William W."/>
        </authorList>
    </citation>
    <scope>NUCLEOTIDE SEQUENCE</scope>
    <source>
        <strain evidence="4">CR-1</strain>
    </source>
</reference>
<dbReference type="InterPro" id="IPR038152">
    <property type="entry name" value="Carbam_trans_C_sf"/>
</dbReference>
<organism evidence="4">
    <name type="scientific">uncultured Desulfobacteraceae bacterium</name>
    <dbReference type="NCBI Taxonomy" id="218296"/>
    <lineage>
        <taxon>Bacteria</taxon>
        <taxon>Pseudomonadati</taxon>
        <taxon>Thermodesulfobacteriota</taxon>
        <taxon>Desulfobacteria</taxon>
        <taxon>Desulfobacterales</taxon>
        <taxon>Desulfobacteraceae</taxon>
        <taxon>environmental samples</taxon>
    </lineage>
</organism>
<name>A0A484HKY3_9BACT</name>
<dbReference type="Pfam" id="PF02543">
    <property type="entry name" value="Carbam_trans_N"/>
    <property type="match status" value="1"/>
</dbReference>